<dbReference type="Proteomes" id="UP001187682">
    <property type="component" value="Unassembled WGS sequence"/>
</dbReference>
<feature type="region of interest" description="Disordered" evidence="1">
    <location>
        <begin position="19"/>
        <end position="41"/>
    </location>
</feature>
<protein>
    <submittedName>
        <fullName evidence="2">Uncharacterized protein</fullName>
    </submittedName>
</protein>
<evidence type="ECO:0000313" key="2">
    <source>
        <dbReference type="EMBL" id="SPO01460.1"/>
    </source>
</evidence>
<name>A0AAE8MVH1_9PEZI</name>
<evidence type="ECO:0000256" key="1">
    <source>
        <dbReference type="SAM" id="MobiDB-lite"/>
    </source>
</evidence>
<accession>A0AAE8MVH1</accession>
<organism evidence="2 3">
    <name type="scientific">Cephalotrichum gorgonifer</name>
    <dbReference type="NCBI Taxonomy" id="2041049"/>
    <lineage>
        <taxon>Eukaryota</taxon>
        <taxon>Fungi</taxon>
        <taxon>Dikarya</taxon>
        <taxon>Ascomycota</taxon>
        <taxon>Pezizomycotina</taxon>
        <taxon>Sordariomycetes</taxon>
        <taxon>Hypocreomycetidae</taxon>
        <taxon>Microascales</taxon>
        <taxon>Microascaceae</taxon>
        <taxon>Cephalotrichum</taxon>
    </lineage>
</organism>
<proteinExistence type="predicted"/>
<sequence length="150" mass="16956">MPGTIPASVRAQLRLLDLKPSTSTTTSASTPSQTTGLRTPGTTLELPTLIASGRPIGNLLGLPFVTIEDLEQMENNHYWDRDRGRYRGMLRWRKWKGKGREGDEDLEQRVPGLEWIRKALKEIRGGMPSLSEVGKKVVARRRRTWESFKG</sequence>
<comment type="caution">
    <text evidence="2">The sequence shown here is derived from an EMBL/GenBank/DDBJ whole genome shotgun (WGS) entry which is preliminary data.</text>
</comment>
<keyword evidence="3" id="KW-1185">Reference proteome</keyword>
<dbReference type="AlphaFoldDB" id="A0AAE8MVH1"/>
<feature type="compositionally biased region" description="Low complexity" evidence="1">
    <location>
        <begin position="21"/>
        <end position="35"/>
    </location>
</feature>
<reference evidence="2" key="1">
    <citation type="submission" date="2018-03" db="EMBL/GenBank/DDBJ databases">
        <authorList>
            <person name="Guldener U."/>
        </authorList>
    </citation>
    <scope>NUCLEOTIDE SEQUENCE</scope>
</reference>
<evidence type="ECO:0000313" key="3">
    <source>
        <dbReference type="Proteomes" id="UP001187682"/>
    </source>
</evidence>
<dbReference type="EMBL" id="ONZQ02000005">
    <property type="protein sequence ID" value="SPO01460.1"/>
    <property type="molecule type" value="Genomic_DNA"/>
</dbReference>
<gene>
    <name evidence="2" type="ORF">DNG_04133</name>
</gene>